<dbReference type="RefSeq" id="WP_013422834.1">
    <property type="nucleotide sequence ID" value="NC_014666.1"/>
</dbReference>
<reference evidence="1 2" key="1">
    <citation type="submission" date="2010-10" db="EMBL/GenBank/DDBJ databases">
        <title>Complete sequence of Frankia sp. EuI1c.</title>
        <authorList>
            <consortium name="US DOE Joint Genome Institute"/>
            <person name="Lucas S."/>
            <person name="Copeland A."/>
            <person name="Lapidus A."/>
            <person name="Cheng J.-F."/>
            <person name="Bruce D."/>
            <person name="Goodwin L."/>
            <person name="Pitluck S."/>
            <person name="Chertkov O."/>
            <person name="Detter J.C."/>
            <person name="Han C."/>
            <person name="Tapia R."/>
            <person name="Land M."/>
            <person name="Hauser L."/>
            <person name="Jeffries C."/>
            <person name="Kyrpides N."/>
            <person name="Ivanova N."/>
            <person name="Mikhailova N."/>
            <person name="Beauchemin N."/>
            <person name="Sen A."/>
            <person name="Sur S.A."/>
            <person name="Gtari M."/>
            <person name="Wall L."/>
            <person name="Tisa L."/>
            <person name="Woyke T."/>
        </authorList>
    </citation>
    <scope>NUCLEOTIDE SEQUENCE [LARGE SCALE GENOMIC DNA]</scope>
    <source>
        <strain evidence="2">DSM 45817 / CECT 9037 / EuI1c</strain>
    </source>
</reference>
<name>E3J8Y2_PSEI1</name>
<proteinExistence type="predicted"/>
<accession>E3J8Y2</accession>
<protein>
    <submittedName>
        <fullName evidence="1">Uncharacterized protein</fullName>
    </submittedName>
</protein>
<dbReference type="EMBL" id="CP002299">
    <property type="protein sequence ID" value="ADP79715.1"/>
    <property type="molecule type" value="Genomic_DNA"/>
</dbReference>
<dbReference type="KEGG" id="fri:FraEuI1c_1658"/>
<evidence type="ECO:0000313" key="2">
    <source>
        <dbReference type="Proteomes" id="UP000002484"/>
    </source>
</evidence>
<sequence>MATVGVSLIIDGTIEHRIDISGLLDSAEPWKAQLAALTQTIQGWIAQSEVTALPLDGGGQVVVSWRTIRTVEVRP</sequence>
<dbReference type="STRING" id="298654.FraEuI1c_1658"/>
<dbReference type="HOGENOM" id="CLU_2665772_0_0_11"/>
<dbReference type="InParanoid" id="E3J8Y2"/>
<gene>
    <name evidence="1" type="ordered locus">FraEuI1c_1658</name>
</gene>
<organism evidence="1 2">
    <name type="scientific">Pseudofrankia inefficax (strain DSM 45817 / CECT 9037 / DDB 130130 / EuI1c)</name>
    <name type="common">Frankia inefficax</name>
    <dbReference type="NCBI Taxonomy" id="298654"/>
    <lineage>
        <taxon>Bacteria</taxon>
        <taxon>Bacillati</taxon>
        <taxon>Actinomycetota</taxon>
        <taxon>Actinomycetes</taxon>
        <taxon>Frankiales</taxon>
        <taxon>Frankiaceae</taxon>
        <taxon>Pseudofrankia</taxon>
    </lineage>
</organism>
<dbReference type="OrthoDB" id="3215093at2"/>
<evidence type="ECO:0000313" key="1">
    <source>
        <dbReference type="EMBL" id="ADP79715.1"/>
    </source>
</evidence>
<dbReference type="AlphaFoldDB" id="E3J8Y2"/>
<dbReference type="Proteomes" id="UP000002484">
    <property type="component" value="Chromosome"/>
</dbReference>
<keyword evidence="2" id="KW-1185">Reference proteome</keyword>